<dbReference type="AlphaFoldDB" id="A0A0C3P9K7"/>
<dbReference type="InParanoid" id="A0A0C3P9K7"/>
<sequence length="199" mass="21752">MRARSASTSTGYGSPPGHDSSSSPVMYDSSGNYESPVLYDRMGMVPPGMGMAMGMGMMKQGMVGGYAGSTCEAGGSFDLFGVFWFALECLDNVDGCHASPYSISSCAFLRILRSHTRLFFSLKLRCTPPLHFPSPDFTPVFPPVLLYFPTYLCAARLMLCTSDAHSLRRQLTNRYILIVSFVFGSFSLDWCALCELCTA</sequence>
<feature type="transmembrane region" description="Helical" evidence="2">
    <location>
        <begin position="140"/>
        <end position="159"/>
    </location>
</feature>
<reference evidence="4" key="2">
    <citation type="submission" date="2015-01" db="EMBL/GenBank/DDBJ databases">
        <title>Evolutionary Origins and Diversification of the Mycorrhizal Mutualists.</title>
        <authorList>
            <consortium name="DOE Joint Genome Institute"/>
            <consortium name="Mycorrhizal Genomics Consortium"/>
            <person name="Kohler A."/>
            <person name="Kuo A."/>
            <person name="Nagy L.G."/>
            <person name="Floudas D."/>
            <person name="Copeland A."/>
            <person name="Barry K.W."/>
            <person name="Cichocki N."/>
            <person name="Veneault-Fourrey C."/>
            <person name="LaButti K."/>
            <person name="Lindquist E.A."/>
            <person name="Lipzen A."/>
            <person name="Lundell T."/>
            <person name="Morin E."/>
            <person name="Murat C."/>
            <person name="Riley R."/>
            <person name="Ohm R."/>
            <person name="Sun H."/>
            <person name="Tunlid A."/>
            <person name="Henrissat B."/>
            <person name="Grigoriev I.V."/>
            <person name="Hibbett D.S."/>
            <person name="Martin F."/>
        </authorList>
    </citation>
    <scope>NUCLEOTIDE SEQUENCE [LARGE SCALE GENOMIC DNA]</scope>
    <source>
        <strain evidence="4">Marx 270</strain>
    </source>
</reference>
<feature type="transmembrane region" description="Helical" evidence="2">
    <location>
        <begin position="171"/>
        <end position="188"/>
    </location>
</feature>
<dbReference type="HOGENOM" id="CLU_1372705_0_0_1"/>
<dbReference type="Proteomes" id="UP000054217">
    <property type="component" value="Unassembled WGS sequence"/>
</dbReference>
<keyword evidence="2" id="KW-0812">Transmembrane</keyword>
<evidence type="ECO:0000313" key="3">
    <source>
        <dbReference type="EMBL" id="KIO04229.1"/>
    </source>
</evidence>
<name>A0A0C3P9K7_PISTI</name>
<proteinExistence type="predicted"/>
<feature type="compositionally biased region" description="Polar residues" evidence="1">
    <location>
        <begin position="1"/>
        <end position="10"/>
    </location>
</feature>
<accession>A0A0C3P9K7</accession>
<reference evidence="3 4" key="1">
    <citation type="submission" date="2014-04" db="EMBL/GenBank/DDBJ databases">
        <authorList>
            <consortium name="DOE Joint Genome Institute"/>
            <person name="Kuo A."/>
            <person name="Kohler A."/>
            <person name="Costa M.D."/>
            <person name="Nagy L.G."/>
            <person name="Floudas D."/>
            <person name="Copeland A."/>
            <person name="Barry K.W."/>
            <person name="Cichocki N."/>
            <person name="Veneault-Fourrey C."/>
            <person name="LaButti K."/>
            <person name="Lindquist E.A."/>
            <person name="Lipzen A."/>
            <person name="Lundell T."/>
            <person name="Morin E."/>
            <person name="Murat C."/>
            <person name="Sun H."/>
            <person name="Tunlid A."/>
            <person name="Henrissat B."/>
            <person name="Grigoriev I.V."/>
            <person name="Hibbett D.S."/>
            <person name="Martin F."/>
            <person name="Nordberg H.P."/>
            <person name="Cantor M.N."/>
            <person name="Hua S.X."/>
        </authorList>
    </citation>
    <scope>NUCLEOTIDE SEQUENCE [LARGE SCALE GENOMIC DNA]</scope>
    <source>
        <strain evidence="3 4">Marx 270</strain>
    </source>
</reference>
<keyword evidence="2" id="KW-1133">Transmembrane helix</keyword>
<protein>
    <submittedName>
        <fullName evidence="3">Uncharacterized protein</fullName>
    </submittedName>
</protein>
<evidence type="ECO:0000256" key="2">
    <source>
        <dbReference type="SAM" id="Phobius"/>
    </source>
</evidence>
<dbReference type="EMBL" id="KN831972">
    <property type="protein sequence ID" value="KIO04229.1"/>
    <property type="molecule type" value="Genomic_DNA"/>
</dbReference>
<feature type="region of interest" description="Disordered" evidence="1">
    <location>
        <begin position="1"/>
        <end position="25"/>
    </location>
</feature>
<evidence type="ECO:0000256" key="1">
    <source>
        <dbReference type="SAM" id="MobiDB-lite"/>
    </source>
</evidence>
<keyword evidence="2" id="KW-0472">Membrane</keyword>
<evidence type="ECO:0000313" key="4">
    <source>
        <dbReference type="Proteomes" id="UP000054217"/>
    </source>
</evidence>
<gene>
    <name evidence="3" type="ORF">M404DRAFT_557033</name>
</gene>
<keyword evidence="4" id="KW-1185">Reference proteome</keyword>
<feature type="compositionally biased region" description="Low complexity" evidence="1">
    <location>
        <begin position="11"/>
        <end position="25"/>
    </location>
</feature>
<organism evidence="3 4">
    <name type="scientific">Pisolithus tinctorius Marx 270</name>
    <dbReference type="NCBI Taxonomy" id="870435"/>
    <lineage>
        <taxon>Eukaryota</taxon>
        <taxon>Fungi</taxon>
        <taxon>Dikarya</taxon>
        <taxon>Basidiomycota</taxon>
        <taxon>Agaricomycotina</taxon>
        <taxon>Agaricomycetes</taxon>
        <taxon>Agaricomycetidae</taxon>
        <taxon>Boletales</taxon>
        <taxon>Sclerodermatineae</taxon>
        <taxon>Pisolithaceae</taxon>
        <taxon>Pisolithus</taxon>
    </lineage>
</organism>